<reference evidence="7 8" key="1">
    <citation type="submission" date="2019-02" db="EMBL/GenBank/DDBJ databases">
        <title>Deep-cultivation of Planctomycetes and their phenomic and genomic characterization uncovers novel biology.</title>
        <authorList>
            <person name="Wiegand S."/>
            <person name="Jogler M."/>
            <person name="Boedeker C."/>
            <person name="Pinto D."/>
            <person name="Vollmers J."/>
            <person name="Rivas-Marin E."/>
            <person name="Kohn T."/>
            <person name="Peeters S.H."/>
            <person name="Heuer A."/>
            <person name="Rast P."/>
            <person name="Oberbeckmann S."/>
            <person name="Bunk B."/>
            <person name="Jeske O."/>
            <person name="Meyerdierks A."/>
            <person name="Storesund J.E."/>
            <person name="Kallscheuer N."/>
            <person name="Luecker S."/>
            <person name="Lage O.M."/>
            <person name="Pohl T."/>
            <person name="Merkel B.J."/>
            <person name="Hornburger P."/>
            <person name="Mueller R.-W."/>
            <person name="Bruemmer F."/>
            <person name="Labrenz M."/>
            <person name="Spormann A.M."/>
            <person name="Op den Camp H."/>
            <person name="Overmann J."/>
            <person name="Amann R."/>
            <person name="Jetten M.S.M."/>
            <person name="Mascher T."/>
            <person name="Medema M.H."/>
            <person name="Devos D.P."/>
            <person name="Kaster A.-K."/>
            <person name="Ovreas L."/>
            <person name="Rohde M."/>
            <person name="Galperin M.Y."/>
            <person name="Jogler C."/>
        </authorList>
    </citation>
    <scope>NUCLEOTIDE SEQUENCE [LARGE SCALE GENOMIC DNA]</scope>
    <source>
        <strain evidence="7 8">Pla85_3_4</strain>
    </source>
</reference>
<evidence type="ECO:0000313" key="8">
    <source>
        <dbReference type="Proteomes" id="UP000317648"/>
    </source>
</evidence>
<dbReference type="PROSITE" id="PS50011">
    <property type="entry name" value="PROTEIN_KINASE_DOM"/>
    <property type="match status" value="1"/>
</dbReference>
<keyword evidence="8" id="KW-1185">Reference proteome</keyword>
<keyword evidence="3" id="KW-0547">Nucleotide-binding</keyword>
<gene>
    <name evidence="7" type="ORF">Pla8534_16370</name>
</gene>
<dbReference type="InterPro" id="IPR000719">
    <property type="entry name" value="Prot_kinase_dom"/>
</dbReference>
<name>A0A518DPV1_9BACT</name>
<dbReference type="OrthoDB" id="583109at2"/>
<dbReference type="PANTHER" id="PTHR24345">
    <property type="entry name" value="SERINE/THREONINE-PROTEIN KINASE PLK"/>
    <property type="match status" value="1"/>
</dbReference>
<protein>
    <submittedName>
        <fullName evidence="7">3-deoxy-D-manno-octulosonic-acid kinase</fullName>
    </submittedName>
</protein>
<evidence type="ECO:0000313" key="7">
    <source>
        <dbReference type="EMBL" id="QDU93853.1"/>
    </source>
</evidence>
<proteinExistence type="predicted"/>
<dbReference type="KEGG" id="lcre:Pla8534_16370"/>
<evidence type="ECO:0000256" key="3">
    <source>
        <dbReference type="ARBA" id="ARBA00022741"/>
    </source>
</evidence>
<evidence type="ECO:0000256" key="5">
    <source>
        <dbReference type="ARBA" id="ARBA00022840"/>
    </source>
</evidence>
<dbReference type="RefSeq" id="WP_145051256.1">
    <property type="nucleotide sequence ID" value="NZ_CP036433.1"/>
</dbReference>
<dbReference type="Gene3D" id="1.10.510.10">
    <property type="entry name" value="Transferase(Phosphotransferase) domain 1"/>
    <property type="match status" value="1"/>
</dbReference>
<dbReference type="Proteomes" id="UP000317648">
    <property type="component" value="Chromosome"/>
</dbReference>
<dbReference type="GO" id="GO:0005524">
    <property type="term" value="F:ATP binding"/>
    <property type="evidence" value="ECO:0007669"/>
    <property type="project" value="UniProtKB-KW"/>
</dbReference>
<keyword evidence="4 7" id="KW-0418">Kinase</keyword>
<dbReference type="AlphaFoldDB" id="A0A518DPV1"/>
<feature type="domain" description="Protein kinase" evidence="6">
    <location>
        <begin position="1"/>
        <end position="332"/>
    </location>
</feature>
<dbReference type="Pfam" id="PF00069">
    <property type="entry name" value="Pkinase"/>
    <property type="match status" value="1"/>
</dbReference>
<evidence type="ECO:0000256" key="1">
    <source>
        <dbReference type="ARBA" id="ARBA00022527"/>
    </source>
</evidence>
<dbReference type="GO" id="GO:0004674">
    <property type="term" value="F:protein serine/threonine kinase activity"/>
    <property type="evidence" value="ECO:0007669"/>
    <property type="project" value="UniProtKB-KW"/>
</dbReference>
<evidence type="ECO:0000259" key="6">
    <source>
        <dbReference type="PROSITE" id="PS50011"/>
    </source>
</evidence>
<evidence type="ECO:0000256" key="4">
    <source>
        <dbReference type="ARBA" id="ARBA00022777"/>
    </source>
</evidence>
<keyword evidence="1" id="KW-0723">Serine/threonine-protein kinase</keyword>
<sequence length="477" mass="54237">MRTEVAILANGQRVEYLPTVIGEGGMKRVYFTVDKKSVVCFFKEESDARDPNRMQRLEAIMGDYNPTTHASTGDYFRDLFCWPTGIIVQPRLGVLAPAYAANFFFQSGRFKGKEKKGQWFSSAKLRKMLDSDQRGNWINYLQISLLIAQAVRRMHAAGLAHSDLSSNNILIDPPGRRCAVIDCDGLVVPGKYNADVLGTPGYIAPEVLKTMNLGDQQRVLPSTRTDLYAMSVLIYEYLLRRHPLRGPKVNSLASSEEDDFLSMGEKAVFIENPQDTSNHWSRGKDWPKMEQSLDRLGPYLQKVFLKAFVDGLHNPSARPSAFEWEDALGKTLDLAIPCSNSSCPEKWFVYIDGEKPRCPWCGTTLQHPLPLLDFYYAPRAGQFRSESLLLVCWDKRTLHEWHVYQNRRLNESSDKTMLATTRFHEGKWLLGNVALDSLVSPSGTPVPRSQYRLLSEDDEILLTKEDRGRLVKVRFTK</sequence>
<dbReference type="SMART" id="SM00220">
    <property type="entry name" value="S_TKc"/>
    <property type="match status" value="1"/>
</dbReference>
<keyword evidence="2" id="KW-0808">Transferase</keyword>
<dbReference type="InterPro" id="IPR011009">
    <property type="entry name" value="Kinase-like_dom_sf"/>
</dbReference>
<organism evidence="7 8">
    <name type="scientific">Lignipirellula cremea</name>
    <dbReference type="NCBI Taxonomy" id="2528010"/>
    <lineage>
        <taxon>Bacteria</taxon>
        <taxon>Pseudomonadati</taxon>
        <taxon>Planctomycetota</taxon>
        <taxon>Planctomycetia</taxon>
        <taxon>Pirellulales</taxon>
        <taxon>Pirellulaceae</taxon>
        <taxon>Lignipirellula</taxon>
    </lineage>
</organism>
<dbReference type="EMBL" id="CP036433">
    <property type="protein sequence ID" value="QDU93853.1"/>
    <property type="molecule type" value="Genomic_DNA"/>
</dbReference>
<evidence type="ECO:0000256" key="2">
    <source>
        <dbReference type="ARBA" id="ARBA00022679"/>
    </source>
</evidence>
<keyword evidence="5" id="KW-0067">ATP-binding</keyword>
<dbReference type="SUPFAM" id="SSF56112">
    <property type="entry name" value="Protein kinase-like (PK-like)"/>
    <property type="match status" value="1"/>
</dbReference>
<dbReference type="PANTHER" id="PTHR24345:SF0">
    <property type="entry name" value="CELL CYCLE SERINE_THREONINE-PROTEIN KINASE CDC5_MSD2"/>
    <property type="match status" value="1"/>
</dbReference>
<accession>A0A518DPV1</accession>